<protein>
    <submittedName>
        <fullName evidence="1">Uncharacterized protein</fullName>
    </submittedName>
</protein>
<evidence type="ECO:0000313" key="2">
    <source>
        <dbReference type="Proteomes" id="UP000054217"/>
    </source>
</evidence>
<dbReference type="AlphaFoldDB" id="A0A0C3KQT6"/>
<reference evidence="2" key="2">
    <citation type="submission" date="2015-01" db="EMBL/GenBank/DDBJ databases">
        <title>Evolutionary Origins and Diversification of the Mycorrhizal Mutualists.</title>
        <authorList>
            <consortium name="DOE Joint Genome Institute"/>
            <consortium name="Mycorrhizal Genomics Consortium"/>
            <person name="Kohler A."/>
            <person name="Kuo A."/>
            <person name="Nagy L.G."/>
            <person name="Floudas D."/>
            <person name="Copeland A."/>
            <person name="Barry K.W."/>
            <person name="Cichocki N."/>
            <person name="Veneault-Fourrey C."/>
            <person name="LaButti K."/>
            <person name="Lindquist E.A."/>
            <person name="Lipzen A."/>
            <person name="Lundell T."/>
            <person name="Morin E."/>
            <person name="Murat C."/>
            <person name="Riley R."/>
            <person name="Ohm R."/>
            <person name="Sun H."/>
            <person name="Tunlid A."/>
            <person name="Henrissat B."/>
            <person name="Grigoriev I.V."/>
            <person name="Hibbett D.S."/>
            <person name="Martin F."/>
        </authorList>
    </citation>
    <scope>NUCLEOTIDE SEQUENCE [LARGE SCALE GENOMIC DNA]</scope>
    <source>
        <strain evidence="2">Marx 270</strain>
    </source>
</reference>
<sequence>MLTSADLHLFSAPSKYSNFICLCFCRFHFDWIATVLDLSVALTSVVINEITQGQTRLAGTISV</sequence>
<reference evidence="1 2" key="1">
    <citation type="submission" date="2014-04" db="EMBL/GenBank/DDBJ databases">
        <authorList>
            <consortium name="DOE Joint Genome Institute"/>
            <person name="Kuo A."/>
            <person name="Kohler A."/>
            <person name="Costa M.D."/>
            <person name="Nagy L.G."/>
            <person name="Floudas D."/>
            <person name="Copeland A."/>
            <person name="Barry K.W."/>
            <person name="Cichocki N."/>
            <person name="Veneault-Fourrey C."/>
            <person name="LaButti K."/>
            <person name="Lindquist E.A."/>
            <person name="Lipzen A."/>
            <person name="Lundell T."/>
            <person name="Morin E."/>
            <person name="Murat C."/>
            <person name="Sun H."/>
            <person name="Tunlid A."/>
            <person name="Henrissat B."/>
            <person name="Grigoriev I.V."/>
            <person name="Hibbett D.S."/>
            <person name="Martin F."/>
            <person name="Nordberg H.P."/>
            <person name="Cantor M.N."/>
            <person name="Hua S.X."/>
        </authorList>
    </citation>
    <scope>NUCLEOTIDE SEQUENCE [LARGE SCALE GENOMIC DNA]</scope>
    <source>
        <strain evidence="1 2">Marx 270</strain>
    </source>
</reference>
<dbReference type="HOGENOM" id="CLU_2886781_0_0_1"/>
<proteinExistence type="predicted"/>
<organism evidence="1 2">
    <name type="scientific">Pisolithus tinctorius Marx 270</name>
    <dbReference type="NCBI Taxonomy" id="870435"/>
    <lineage>
        <taxon>Eukaryota</taxon>
        <taxon>Fungi</taxon>
        <taxon>Dikarya</taxon>
        <taxon>Basidiomycota</taxon>
        <taxon>Agaricomycotina</taxon>
        <taxon>Agaricomycetes</taxon>
        <taxon>Agaricomycetidae</taxon>
        <taxon>Boletales</taxon>
        <taxon>Sclerodermatineae</taxon>
        <taxon>Pisolithaceae</taxon>
        <taxon>Pisolithus</taxon>
    </lineage>
</organism>
<dbReference type="EMBL" id="KN831949">
    <property type="protein sequence ID" value="KIO11862.1"/>
    <property type="molecule type" value="Genomic_DNA"/>
</dbReference>
<accession>A0A0C3KQT6</accession>
<evidence type="ECO:0000313" key="1">
    <source>
        <dbReference type="EMBL" id="KIO11862.1"/>
    </source>
</evidence>
<keyword evidence="2" id="KW-1185">Reference proteome</keyword>
<dbReference type="Proteomes" id="UP000054217">
    <property type="component" value="Unassembled WGS sequence"/>
</dbReference>
<gene>
    <name evidence="1" type="ORF">M404DRAFT_994539</name>
</gene>
<dbReference type="InParanoid" id="A0A0C3KQT6"/>
<name>A0A0C3KQT6_PISTI</name>